<dbReference type="RefSeq" id="WP_136061386.1">
    <property type="nucleotide sequence ID" value="NZ_CAAHFH010000001.1"/>
</dbReference>
<feature type="transmembrane region" description="Helical" evidence="1">
    <location>
        <begin position="30"/>
        <end position="47"/>
    </location>
</feature>
<proteinExistence type="predicted"/>
<gene>
    <name evidence="2" type="ORF">SCARR_01986</name>
</gene>
<keyword evidence="3" id="KW-1185">Reference proteome</keyword>
<protein>
    <recommendedName>
        <fullName evidence="4">Major facilitator superfamily (MFS) profile domain-containing protein</fullName>
    </recommendedName>
</protein>
<evidence type="ECO:0000313" key="3">
    <source>
        <dbReference type="Proteomes" id="UP000346198"/>
    </source>
</evidence>
<keyword evidence="1" id="KW-1133">Transmembrane helix</keyword>
<evidence type="ECO:0008006" key="4">
    <source>
        <dbReference type="Google" id="ProtNLM"/>
    </source>
</evidence>
<dbReference type="AlphaFoldDB" id="A0A6C2UL65"/>
<dbReference type="EMBL" id="CAAHFH010000001">
    <property type="protein sequence ID" value="VGO19926.1"/>
    <property type="molecule type" value="Genomic_DNA"/>
</dbReference>
<name>A0A6C2UL65_9BACT</name>
<dbReference type="InterPro" id="IPR036259">
    <property type="entry name" value="MFS_trans_sf"/>
</dbReference>
<accession>A0A6C2UL65</accession>
<dbReference type="SUPFAM" id="SSF103473">
    <property type="entry name" value="MFS general substrate transporter"/>
    <property type="match status" value="1"/>
</dbReference>
<keyword evidence="1" id="KW-0472">Membrane</keyword>
<evidence type="ECO:0000313" key="2">
    <source>
        <dbReference type="EMBL" id="VGO19926.1"/>
    </source>
</evidence>
<reference evidence="2 3" key="1">
    <citation type="submission" date="2019-04" db="EMBL/GenBank/DDBJ databases">
        <authorList>
            <person name="Van Vliet M D."/>
        </authorList>
    </citation>
    <scope>NUCLEOTIDE SEQUENCE [LARGE SCALE GENOMIC DNA]</scope>
    <source>
        <strain evidence="2 3">F21</strain>
    </source>
</reference>
<organism evidence="2 3">
    <name type="scientific">Pontiella sulfatireligans</name>
    <dbReference type="NCBI Taxonomy" id="2750658"/>
    <lineage>
        <taxon>Bacteria</taxon>
        <taxon>Pseudomonadati</taxon>
        <taxon>Kiritimatiellota</taxon>
        <taxon>Kiritimatiellia</taxon>
        <taxon>Kiritimatiellales</taxon>
        <taxon>Pontiellaceae</taxon>
        <taxon>Pontiella</taxon>
    </lineage>
</organism>
<evidence type="ECO:0000256" key="1">
    <source>
        <dbReference type="SAM" id="Phobius"/>
    </source>
</evidence>
<sequence>MEGTLLLPLYFMPLFSGLLSDAFGYRPLILSGIILLIVGIGAVQSLCEPSKGDIKCGPK</sequence>
<keyword evidence="1" id="KW-0812">Transmembrane</keyword>
<dbReference type="Proteomes" id="UP000346198">
    <property type="component" value="Unassembled WGS sequence"/>
</dbReference>